<protein>
    <submittedName>
        <fullName evidence="3">DUF19 domain-containing protein</fullName>
    </submittedName>
</protein>
<dbReference type="AlphaFoldDB" id="A0A914C5Q1"/>
<reference evidence="3" key="1">
    <citation type="submission" date="2022-11" db="UniProtKB">
        <authorList>
            <consortium name="WormBaseParasite"/>
        </authorList>
    </citation>
    <scope>IDENTIFICATION</scope>
</reference>
<name>A0A914C5Q1_9BILA</name>
<evidence type="ECO:0000313" key="2">
    <source>
        <dbReference type="Proteomes" id="UP000887540"/>
    </source>
</evidence>
<sequence>MAMDAVEASYGYMCGTGYRQFEEHAGCFAEDCTKPVKCQSMAMDAVEASYGYMCGTGYRQFEEHAGCFAEVESQKEYVECKNAASSSMNDALKLRVESSDIYFERLCSIMDNYLRCCRPLVYDKCGKSAWKLVSQITIDSLHVTMPTCDVNRALL</sequence>
<dbReference type="Proteomes" id="UP000887540">
    <property type="component" value="Unplaced"/>
</dbReference>
<dbReference type="PANTHER" id="PTHR37431">
    <property type="entry name" value="PROTEIN CBG06927"/>
    <property type="match status" value="1"/>
</dbReference>
<dbReference type="WBParaSite" id="ACRNAN_Path_366.g1390.t3">
    <property type="protein sequence ID" value="ACRNAN_Path_366.g1390.t3"/>
    <property type="gene ID" value="ACRNAN_Path_366.g1390"/>
</dbReference>
<proteinExistence type="predicted"/>
<evidence type="ECO:0000259" key="1">
    <source>
        <dbReference type="Pfam" id="PF01579"/>
    </source>
</evidence>
<keyword evidence="2" id="KW-1185">Reference proteome</keyword>
<dbReference type="Pfam" id="PF01579">
    <property type="entry name" value="DUF19"/>
    <property type="match status" value="1"/>
</dbReference>
<dbReference type="InterPro" id="IPR002542">
    <property type="entry name" value="T20D4.11-like_dom"/>
</dbReference>
<organism evidence="2 3">
    <name type="scientific">Acrobeloides nanus</name>
    <dbReference type="NCBI Taxonomy" id="290746"/>
    <lineage>
        <taxon>Eukaryota</taxon>
        <taxon>Metazoa</taxon>
        <taxon>Ecdysozoa</taxon>
        <taxon>Nematoda</taxon>
        <taxon>Chromadorea</taxon>
        <taxon>Rhabditida</taxon>
        <taxon>Tylenchina</taxon>
        <taxon>Cephalobomorpha</taxon>
        <taxon>Cephaloboidea</taxon>
        <taxon>Cephalobidae</taxon>
        <taxon>Acrobeloides</taxon>
    </lineage>
</organism>
<dbReference type="PANTHER" id="PTHR37431:SF6">
    <property type="entry name" value="PROTEIN CBG06927"/>
    <property type="match status" value="1"/>
</dbReference>
<feature type="domain" description="T20D4.11-like" evidence="1">
    <location>
        <begin position="29"/>
        <end position="148"/>
    </location>
</feature>
<accession>A0A914C5Q1</accession>
<evidence type="ECO:0000313" key="3">
    <source>
        <dbReference type="WBParaSite" id="ACRNAN_Path_366.g1390.t3"/>
    </source>
</evidence>